<reference evidence="2 3" key="1">
    <citation type="submission" date="2019-01" db="EMBL/GenBank/DDBJ databases">
        <authorList>
            <person name="Chen W.-M."/>
        </authorList>
    </citation>
    <scope>NUCLEOTIDE SEQUENCE [LARGE SCALE GENOMIC DNA]</scope>
    <source>
        <strain evidence="2 3">ICH-3</strain>
    </source>
</reference>
<comment type="caution">
    <text evidence="2">The sequence shown here is derived from an EMBL/GenBank/DDBJ whole genome shotgun (WGS) entry which is preliminary data.</text>
</comment>
<sequence length="550" mass="59875">MDLACVADSAWRSLNQVMVFGAGVFVLLMFVVSTLGTPLVMWLYRRRVVALMSARDDAERDEVDADALPAHGRAEAAPLAPGQLAIEAAARQKRLRNVLVAACAVYSLVAGLMMTFSPDVVLDAKAAAALPDRTPLQWGLTVLFDALLVGALCMPIVLIGTAHPRFTRLYWRRFVPLFLAAAALRWSVHTDGSEGATLGMAFIALFLGGCFVALFWVAVARRHARQVAPLLNVLMGTLYAGMAGVLWVLLVVGRCADEATLGLAVLAALVPALGTAWFAWRLVHWLSQRYERKAVSDAQLQTGSWLLTLTVFVALAVLGFEREASGPWLPLLLAANVVALAVYAVGLHRVPAWPQPRSLLLLRVFAHDERGERLLDETAFRWRFIGPIHMIGGPDMAQQTLDPHELLAFIRGRAREQFVTTREQLAQRVETLDLHPDPDRRYRVNELFCFANVWQAGVQALLARSDVVLLDLRGFTRRRDGTAYEIGLLAREGALPRTVCLVDEGTDVAAVQAIVAAQGHTAFDQARVLTADGALDAKALFSALAGAASA</sequence>
<dbReference type="EMBL" id="SACT01000002">
    <property type="protein sequence ID" value="RVT52723.1"/>
    <property type="molecule type" value="Genomic_DNA"/>
</dbReference>
<feature type="transmembrane region" description="Helical" evidence="1">
    <location>
        <begin position="170"/>
        <end position="188"/>
    </location>
</feature>
<organism evidence="2 3">
    <name type="scientific">Rubrivivax albus</name>
    <dbReference type="NCBI Taxonomy" id="2499835"/>
    <lineage>
        <taxon>Bacteria</taxon>
        <taxon>Pseudomonadati</taxon>
        <taxon>Pseudomonadota</taxon>
        <taxon>Betaproteobacteria</taxon>
        <taxon>Burkholderiales</taxon>
        <taxon>Sphaerotilaceae</taxon>
        <taxon>Rubrivivax</taxon>
    </lineage>
</organism>
<keyword evidence="1" id="KW-0812">Transmembrane</keyword>
<feature type="transmembrane region" description="Helical" evidence="1">
    <location>
        <begin position="300"/>
        <end position="320"/>
    </location>
</feature>
<evidence type="ECO:0000313" key="2">
    <source>
        <dbReference type="EMBL" id="RVT52723.1"/>
    </source>
</evidence>
<feature type="transmembrane region" description="Helical" evidence="1">
    <location>
        <begin position="98"/>
        <end position="116"/>
    </location>
</feature>
<keyword evidence="1" id="KW-0472">Membrane</keyword>
<dbReference type="AlphaFoldDB" id="A0A3S2UA36"/>
<dbReference type="Proteomes" id="UP000288178">
    <property type="component" value="Unassembled WGS sequence"/>
</dbReference>
<dbReference type="RefSeq" id="WP_128198095.1">
    <property type="nucleotide sequence ID" value="NZ_SACT01000002.1"/>
</dbReference>
<dbReference type="OrthoDB" id="9178117at2"/>
<name>A0A3S2UA36_9BURK</name>
<feature type="transmembrane region" description="Helical" evidence="1">
    <location>
        <begin position="136"/>
        <end position="158"/>
    </location>
</feature>
<proteinExistence type="predicted"/>
<accession>A0A3S2UA36</accession>
<feature type="transmembrane region" description="Helical" evidence="1">
    <location>
        <begin position="20"/>
        <end position="44"/>
    </location>
</feature>
<feature type="transmembrane region" description="Helical" evidence="1">
    <location>
        <begin position="259"/>
        <end position="280"/>
    </location>
</feature>
<evidence type="ECO:0000256" key="1">
    <source>
        <dbReference type="SAM" id="Phobius"/>
    </source>
</evidence>
<protein>
    <submittedName>
        <fullName evidence="2">Uncharacterized protein</fullName>
    </submittedName>
</protein>
<feature type="transmembrane region" description="Helical" evidence="1">
    <location>
        <begin position="200"/>
        <end position="219"/>
    </location>
</feature>
<gene>
    <name evidence="2" type="ORF">ENE75_09920</name>
</gene>
<evidence type="ECO:0000313" key="3">
    <source>
        <dbReference type="Proteomes" id="UP000288178"/>
    </source>
</evidence>
<feature type="transmembrane region" description="Helical" evidence="1">
    <location>
        <begin position="231"/>
        <end position="253"/>
    </location>
</feature>
<keyword evidence="1" id="KW-1133">Transmembrane helix</keyword>
<keyword evidence="3" id="KW-1185">Reference proteome</keyword>
<feature type="transmembrane region" description="Helical" evidence="1">
    <location>
        <begin position="326"/>
        <end position="347"/>
    </location>
</feature>